<dbReference type="RefSeq" id="WP_073011361.1">
    <property type="nucleotide sequence ID" value="NZ_FQXD01000014.1"/>
</dbReference>
<dbReference type="PANTHER" id="PTHR33602:SF1">
    <property type="entry name" value="REGULATORY PROTEIN RECX FAMILY PROTEIN"/>
    <property type="match status" value="1"/>
</dbReference>
<dbReference type="PANTHER" id="PTHR33602">
    <property type="entry name" value="REGULATORY PROTEIN RECX FAMILY PROTEIN"/>
    <property type="match status" value="1"/>
</dbReference>
<feature type="domain" description="RecX third three-helical" evidence="7">
    <location>
        <begin position="162"/>
        <end position="207"/>
    </location>
</feature>
<feature type="domain" description="RecX second three-helical" evidence="6">
    <location>
        <begin position="113"/>
        <end position="154"/>
    </location>
</feature>
<comment type="subcellular location">
    <subcellularLocation>
        <location evidence="1 5">Cytoplasm</location>
    </subcellularLocation>
</comment>
<organism evidence="9 10">
    <name type="scientific">Virgibacillus chiguensis</name>
    <dbReference type="NCBI Taxonomy" id="411959"/>
    <lineage>
        <taxon>Bacteria</taxon>
        <taxon>Bacillati</taxon>
        <taxon>Bacillota</taxon>
        <taxon>Bacilli</taxon>
        <taxon>Bacillales</taxon>
        <taxon>Bacillaceae</taxon>
        <taxon>Virgibacillus</taxon>
    </lineage>
</organism>
<dbReference type="Pfam" id="PF02631">
    <property type="entry name" value="RecX_HTH2"/>
    <property type="match status" value="1"/>
</dbReference>
<evidence type="ECO:0000313" key="10">
    <source>
        <dbReference type="Proteomes" id="UP000184079"/>
    </source>
</evidence>
<dbReference type="GO" id="GO:0005737">
    <property type="term" value="C:cytoplasm"/>
    <property type="evidence" value="ECO:0007669"/>
    <property type="project" value="UniProtKB-SubCell"/>
</dbReference>
<comment type="function">
    <text evidence="5">Modulates RecA activity.</text>
</comment>
<evidence type="ECO:0000313" key="9">
    <source>
        <dbReference type="EMBL" id="SHH81460.1"/>
    </source>
</evidence>
<dbReference type="HAMAP" id="MF_01114">
    <property type="entry name" value="RecX"/>
    <property type="match status" value="1"/>
</dbReference>
<dbReference type="OrthoDB" id="5421057at2"/>
<dbReference type="Pfam" id="PF21982">
    <property type="entry name" value="RecX_HTH1"/>
    <property type="match status" value="1"/>
</dbReference>
<dbReference type="AlphaFoldDB" id="A0A1M5W1Z9"/>
<feature type="domain" description="RecX third three-helical" evidence="7">
    <location>
        <begin position="219"/>
        <end position="265"/>
    </location>
</feature>
<dbReference type="Proteomes" id="UP000184079">
    <property type="component" value="Unassembled WGS sequence"/>
</dbReference>
<dbReference type="InterPro" id="IPR053924">
    <property type="entry name" value="RecX_HTH_2nd"/>
</dbReference>
<comment type="similarity">
    <text evidence="2 5">Belongs to the RecX family.</text>
</comment>
<dbReference type="GO" id="GO:0006282">
    <property type="term" value="P:regulation of DNA repair"/>
    <property type="evidence" value="ECO:0007669"/>
    <property type="project" value="UniProtKB-UniRule"/>
</dbReference>
<name>A0A1M5W1Z9_9BACI</name>
<dbReference type="EMBL" id="FQXD01000014">
    <property type="protein sequence ID" value="SHH81460.1"/>
    <property type="molecule type" value="Genomic_DNA"/>
</dbReference>
<dbReference type="InterPro" id="IPR003783">
    <property type="entry name" value="Regulatory_RecX"/>
</dbReference>
<evidence type="ECO:0000256" key="4">
    <source>
        <dbReference type="ARBA" id="ARBA00022490"/>
    </source>
</evidence>
<dbReference type="InterPro" id="IPR053925">
    <property type="entry name" value="RecX_HTH_3rd"/>
</dbReference>
<accession>A0A1M5W1Z9</accession>
<reference evidence="10" key="1">
    <citation type="submission" date="2016-11" db="EMBL/GenBank/DDBJ databases">
        <authorList>
            <person name="Varghese N."/>
            <person name="Submissions S."/>
        </authorList>
    </citation>
    <scope>NUCLEOTIDE SEQUENCE [LARGE SCALE GENOMIC DNA]</scope>
    <source>
        <strain evidence="10">CGMCC 1.6496</strain>
    </source>
</reference>
<proteinExistence type="inferred from homology"/>
<sequence length="273" mass="32275">MSKITRITTQKKTHQRYNIFLTDDNKGERYGFSVDESVLIHFQLRKGMEISDSLMDAIKRSDSMYQSYTLAIRYLSFRMRTKKEIEAYLTKKEVDQAHIVSVMDKLVEEQLLNDHQFADMFVRSRINTSTKGPAIIKQELLKKGVEENIADDALKQFSYAIQYDKVKKLVEKKQQQKKTESYKKRLQKMQTFLQQKGYDKSVVQTVVQELPSSIDRNAEWDAITHHGEKLKKKHAMKRTGFELRQKITEGLYRKGFSFELIQQYLERHVDDKE</sequence>
<evidence type="ECO:0000256" key="3">
    <source>
        <dbReference type="ARBA" id="ARBA00018111"/>
    </source>
</evidence>
<protein>
    <recommendedName>
        <fullName evidence="3 5">Regulatory protein RecX</fullName>
    </recommendedName>
</protein>
<evidence type="ECO:0000259" key="8">
    <source>
        <dbReference type="Pfam" id="PF21982"/>
    </source>
</evidence>
<keyword evidence="4 5" id="KW-0963">Cytoplasm</keyword>
<gene>
    <name evidence="5" type="primary">recX</name>
    <name evidence="9" type="ORF">SAMN05421807_11490</name>
</gene>
<evidence type="ECO:0000259" key="6">
    <source>
        <dbReference type="Pfam" id="PF02631"/>
    </source>
</evidence>
<dbReference type="Pfam" id="PF21981">
    <property type="entry name" value="RecX_HTH3"/>
    <property type="match status" value="2"/>
</dbReference>
<evidence type="ECO:0000256" key="2">
    <source>
        <dbReference type="ARBA" id="ARBA00009695"/>
    </source>
</evidence>
<evidence type="ECO:0000256" key="5">
    <source>
        <dbReference type="HAMAP-Rule" id="MF_01114"/>
    </source>
</evidence>
<dbReference type="InterPro" id="IPR036388">
    <property type="entry name" value="WH-like_DNA-bd_sf"/>
</dbReference>
<dbReference type="NCBIfam" id="NF010733">
    <property type="entry name" value="PRK14135.1"/>
    <property type="match status" value="1"/>
</dbReference>
<dbReference type="InterPro" id="IPR053926">
    <property type="entry name" value="RecX_HTH_1st"/>
</dbReference>
<dbReference type="Gene3D" id="1.10.10.10">
    <property type="entry name" value="Winged helix-like DNA-binding domain superfamily/Winged helix DNA-binding domain"/>
    <property type="match status" value="4"/>
</dbReference>
<evidence type="ECO:0000256" key="1">
    <source>
        <dbReference type="ARBA" id="ARBA00004496"/>
    </source>
</evidence>
<evidence type="ECO:0000259" key="7">
    <source>
        <dbReference type="Pfam" id="PF21981"/>
    </source>
</evidence>
<feature type="domain" description="RecX first three-helical" evidence="8">
    <location>
        <begin position="68"/>
        <end position="106"/>
    </location>
</feature>
<keyword evidence="10" id="KW-1185">Reference proteome</keyword>